<feature type="binding site" evidence="7">
    <location>
        <position position="94"/>
    </location>
    <ligand>
        <name>S-adenosyl-L-methionine</name>
        <dbReference type="ChEBI" id="CHEBI:59789"/>
    </ligand>
</feature>
<evidence type="ECO:0000256" key="6">
    <source>
        <dbReference type="ARBA" id="ARBA00022694"/>
    </source>
</evidence>
<dbReference type="InterPro" id="IPR003358">
    <property type="entry name" value="tRNA_(Gua-N-7)_MeTrfase_Trmb"/>
</dbReference>
<dbReference type="NCBIfam" id="TIGR00091">
    <property type="entry name" value="tRNA (guanosine(46)-N7)-methyltransferase TrmB"/>
    <property type="match status" value="1"/>
</dbReference>
<evidence type="ECO:0000256" key="4">
    <source>
        <dbReference type="ARBA" id="ARBA00022679"/>
    </source>
</evidence>
<dbReference type="Proteomes" id="UP000077875">
    <property type="component" value="Chromosome"/>
</dbReference>
<dbReference type="GO" id="GO:0008176">
    <property type="term" value="F:tRNA (guanine(46)-N7)-methyltransferase activity"/>
    <property type="evidence" value="ECO:0007669"/>
    <property type="project" value="UniProtKB-UniRule"/>
</dbReference>
<sequence>MSSETEYPTPVSEALPRRGIKSYVLRAGRMTIAQTRGLEEVYPRLGLTLAQGCLDLDQVFGRHAPRVVEIGFGMGASLLEQARRQPEVDFIGIEVHPPGVGKLLDELDKAGIENVRVFREDALKVLDESLPAASIDLLQLFFPDPWPKKKHHKRRIVQPEFVARVKRVLKPGGRFHMATDWEAYAEHMAQVMRDAPGFENTSVDGPYVPRPESRPLTKFEARGERLGHGVWDLIHRRKADA</sequence>
<dbReference type="STRING" id="376489.A5892_03885"/>
<dbReference type="InterPro" id="IPR029063">
    <property type="entry name" value="SAM-dependent_MTases_sf"/>
</dbReference>
<dbReference type="GO" id="GO:0043527">
    <property type="term" value="C:tRNA methyltransferase complex"/>
    <property type="evidence" value="ECO:0007669"/>
    <property type="project" value="TreeGrafter"/>
</dbReference>
<name>A0A172YBT3_9GAMM</name>
<evidence type="ECO:0000256" key="7">
    <source>
        <dbReference type="HAMAP-Rule" id="MF_01057"/>
    </source>
</evidence>
<dbReference type="HAMAP" id="MF_01057">
    <property type="entry name" value="tRNA_methyltr_TrmB"/>
    <property type="match status" value="1"/>
</dbReference>
<evidence type="ECO:0000256" key="1">
    <source>
        <dbReference type="ARBA" id="ARBA00000142"/>
    </source>
</evidence>
<dbReference type="EMBL" id="CP015243">
    <property type="protein sequence ID" value="ANF56711.1"/>
    <property type="molecule type" value="Genomic_DNA"/>
</dbReference>
<feature type="binding site" evidence="7">
    <location>
        <position position="148"/>
    </location>
    <ligand>
        <name>substrate</name>
    </ligand>
</feature>
<evidence type="ECO:0000313" key="8">
    <source>
        <dbReference type="EMBL" id="ANF56711.1"/>
    </source>
</evidence>
<keyword evidence="4 7" id="KW-0808">Transferase</keyword>
<reference evidence="8 9" key="1">
    <citation type="submission" date="2016-04" db="EMBL/GenBank/DDBJ databases">
        <title>Complete Genome Sequence of Halotalea alkalilenta IHB B 13600.</title>
        <authorList>
            <person name="Swarnkar M.K."/>
            <person name="Sharma A."/>
            <person name="Kaushal K."/>
            <person name="Soni R."/>
            <person name="Rana S."/>
            <person name="Singh A.K."/>
            <person name="Gulati A."/>
        </authorList>
    </citation>
    <scope>NUCLEOTIDE SEQUENCE [LARGE SCALE GENOMIC DNA]</scope>
    <source>
        <strain evidence="8 9">IHB B 13600</strain>
    </source>
</reference>
<feature type="binding site" evidence="7">
    <location>
        <position position="69"/>
    </location>
    <ligand>
        <name>S-adenosyl-L-methionine</name>
        <dbReference type="ChEBI" id="CHEBI:59789"/>
    </ligand>
</feature>
<dbReference type="Pfam" id="PF02390">
    <property type="entry name" value="Methyltransf_4"/>
    <property type="match status" value="1"/>
</dbReference>
<keyword evidence="6 7" id="KW-0819">tRNA processing</keyword>
<dbReference type="RefSeq" id="WP_064121684.1">
    <property type="nucleotide sequence ID" value="NZ_CP015243.1"/>
</dbReference>
<feature type="binding site" evidence="7">
    <location>
        <begin position="217"/>
        <end position="220"/>
    </location>
    <ligand>
        <name>substrate</name>
    </ligand>
</feature>
<comment type="pathway">
    <text evidence="7">tRNA modification; N(7)-methylguanine-tRNA biosynthesis.</text>
</comment>
<dbReference type="InterPro" id="IPR055361">
    <property type="entry name" value="tRNA_methyltr_TrmB_bact"/>
</dbReference>
<dbReference type="UniPathway" id="UPA00989"/>
<accession>A0A172YBT3</accession>
<comment type="catalytic activity">
    <reaction evidence="1 7">
        <text>guanosine(46) in tRNA + S-adenosyl-L-methionine = N(7)-methylguanosine(46) in tRNA + S-adenosyl-L-homocysteine</text>
        <dbReference type="Rhea" id="RHEA:42708"/>
        <dbReference type="Rhea" id="RHEA-COMP:10188"/>
        <dbReference type="Rhea" id="RHEA-COMP:10189"/>
        <dbReference type="ChEBI" id="CHEBI:57856"/>
        <dbReference type="ChEBI" id="CHEBI:59789"/>
        <dbReference type="ChEBI" id="CHEBI:74269"/>
        <dbReference type="ChEBI" id="CHEBI:74480"/>
        <dbReference type="EC" id="2.1.1.33"/>
    </reaction>
</comment>
<organism evidence="8 9">
    <name type="scientific">Halotalea alkalilenta</name>
    <dbReference type="NCBI Taxonomy" id="376489"/>
    <lineage>
        <taxon>Bacteria</taxon>
        <taxon>Pseudomonadati</taxon>
        <taxon>Pseudomonadota</taxon>
        <taxon>Gammaproteobacteria</taxon>
        <taxon>Oceanospirillales</taxon>
        <taxon>Halomonadaceae</taxon>
        <taxon>Halotalea</taxon>
    </lineage>
</organism>
<dbReference type="SUPFAM" id="SSF53335">
    <property type="entry name" value="S-adenosyl-L-methionine-dependent methyltransferases"/>
    <property type="match status" value="1"/>
</dbReference>
<keyword evidence="9" id="KW-1185">Reference proteome</keyword>
<dbReference type="CDD" id="cd02440">
    <property type="entry name" value="AdoMet_MTases"/>
    <property type="match status" value="1"/>
</dbReference>
<feature type="binding site" evidence="7">
    <location>
        <position position="144"/>
    </location>
    <ligand>
        <name>S-adenosyl-L-methionine</name>
        <dbReference type="ChEBI" id="CHEBI:59789"/>
    </ligand>
</feature>
<feature type="binding site" evidence="7">
    <location>
        <position position="180"/>
    </location>
    <ligand>
        <name>substrate</name>
    </ligand>
</feature>
<dbReference type="PROSITE" id="PS51625">
    <property type="entry name" value="SAM_MT_TRMB"/>
    <property type="match status" value="1"/>
</dbReference>
<protein>
    <recommendedName>
        <fullName evidence="7">tRNA (guanine-N(7)-)-methyltransferase</fullName>
        <ecNumber evidence="7">2.1.1.33</ecNumber>
    </recommendedName>
    <alternativeName>
        <fullName evidence="7">tRNA (guanine(46)-N(7))-methyltransferase</fullName>
    </alternativeName>
    <alternativeName>
        <fullName evidence="7">tRNA(m7G46)-methyltransferase</fullName>
    </alternativeName>
</protein>
<dbReference type="Gene3D" id="3.40.50.150">
    <property type="entry name" value="Vaccinia Virus protein VP39"/>
    <property type="match status" value="1"/>
</dbReference>
<feature type="binding site" evidence="7">
    <location>
        <position position="121"/>
    </location>
    <ligand>
        <name>S-adenosyl-L-methionine</name>
        <dbReference type="ChEBI" id="CHEBI:59789"/>
    </ligand>
</feature>
<evidence type="ECO:0000313" key="9">
    <source>
        <dbReference type="Proteomes" id="UP000077875"/>
    </source>
</evidence>
<proteinExistence type="inferred from homology"/>
<comment type="function">
    <text evidence="2 7">Catalyzes the formation of N(7)-methylguanine at position 46 (m7G46) in tRNA.</text>
</comment>
<dbReference type="PANTHER" id="PTHR23417:SF14">
    <property type="entry name" value="PENTACOTRIPEPTIDE-REPEAT REGION OF PRORP DOMAIN-CONTAINING PROTEIN"/>
    <property type="match status" value="1"/>
</dbReference>
<keyword evidence="3 7" id="KW-0489">Methyltransferase</keyword>
<dbReference type="PANTHER" id="PTHR23417">
    <property type="entry name" value="3-DEOXY-D-MANNO-OCTULOSONIC-ACID TRANSFERASE/TRNA GUANINE-N 7 - -METHYLTRANSFERASE"/>
    <property type="match status" value="1"/>
</dbReference>
<comment type="similarity">
    <text evidence="7">Belongs to the class I-like SAM-binding methyltransferase superfamily. TrmB family.</text>
</comment>
<keyword evidence="5 7" id="KW-0949">S-adenosyl-L-methionine</keyword>
<evidence type="ECO:0000256" key="5">
    <source>
        <dbReference type="ARBA" id="ARBA00022691"/>
    </source>
</evidence>
<dbReference type="EC" id="2.1.1.33" evidence="7"/>
<comment type="caution">
    <text evidence="7">Lacks conserved residue(s) required for the propagation of feature annotation.</text>
</comment>
<dbReference type="KEGG" id="haa:A5892_03885"/>
<evidence type="ECO:0000256" key="2">
    <source>
        <dbReference type="ARBA" id="ARBA00003015"/>
    </source>
</evidence>
<evidence type="ECO:0000256" key="3">
    <source>
        <dbReference type="ARBA" id="ARBA00022603"/>
    </source>
</evidence>
<gene>
    <name evidence="7" type="primary">trmB</name>
    <name evidence="8" type="ORF">A5892_03885</name>
</gene>
<dbReference type="AlphaFoldDB" id="A0A172YBT3"/>